<reference evidence="1" key="1">
    <citation type="submission" date="2013-07" db="EMBL/GenBank/DDBJ databases">
        <title>The genome of an arbuscular mycorrhizal fungus provides insights into the evolution of the oldest plant symbiosis.</title>
        <authorList>
            <consortium name="DOE Joint Genome Institute"/>
            <person name="Tisserant E."/>
            <person name="Malbreil M."/>
            <person name="Kuo A."/>
            <person name="Kohler A."/>
            <person name="Symeonidi A."/>
            <person name="Balestrini R."/>
            <person name="Charron P."/>
            <person name="Duensing N."/>
            <person name="Frei-dit-Frey N."/>
            <person name="Gianinazzi-Pearson V."/>
            <person name="Gilbert B."/>
            <person name="Handa Y."/>
            <person name="Hijri M."/>
            <person name="Kaul R."/>
            <person name="Kawaguchi M."/>
            <person name="Krajinski F."/>
            <person name="Lammers P."/>
            <person name="Lapierre D."/>
            <person name="Masclaux F.G."/>
            <person name="Murat C."/>
            <person name="Morin E."/>
            <person name="Ndikumana S."/>
            <person name="Pagni M."/>
            <person name="Petitpierre D."/>
            <person name="Requena N."/>
            <person name="Rosikiewicz P."/>
            <person name="Riley R."/>
            <person name="Saito K."/>
            <person name="San Clemente H."/>
            <person name="Shapiro H."/>
            <person name="van Tuinen D."/>
            <person name="Becard G."/>
            <person name="Bonfante P."/>
            <person name="Paszkowski U."/>
            <person name="Shachar-Hill Y."/>
            <person name="Young J.P."/>
            <person name="Sanders I.R."/>
            <person name="Henrissat B."/>
            <person name="Rensing S.A."/>
            <person name="Grigoriev I.V."/>
            <person name="Corradi N."/>
            <person name="Roux C."/>
            <person name="Martin F."/>
        </authorList>
    </citation>
    <scope>NUCLEOTIDE SEQUENCE</scope>
    <source>
        <strain evidence="1">DAOM 197198</strain>
    </source>
</reference>
<organism evidence="1">
    <name type="scientific">Rhizophagus irregularis (strain DAOM 181602 / DAOM 197198 / MUCL 43194)</name>
    <name type="common">Arbuscular mycorrhizal fungus</name>
    <name type="synonym">Glomus intraradices</name>
    <dbReference type="NCBI Taxonomy" id="747089"/>
    <lineage>
        <taxon>Eukaryota</taxon>
        <taxon>Fungi</taxon>
        <taxon>Fungi incertae sedis</taxon>
        <taxon>Mucoromycota</taxon>
        <taxon>Glomeromycotina</taxon>
        <taxon>Glomeromycetes</taxon>
        <taxon>Glomerales</taxon>
        <taxon>Glomeraceae</taxon>
        <taxon>Rhizophagus</taxon>
    </lineage>
</organism>
<dbReference type="VEuPathDB" id="FungiDB:RhiirFUN_015313"/>
<proteinExistence type="predicted"/>
<sequence>MPKVFVTDADPGMDTAIQLKYPSTFAIHYIQITLRSESVNGTFKRLLYNSNSTLSTTIASNAFSDIISELKEFTTFPIQKIHYNEMELAFNYDAKLLDRSLTCGMICRHYFSVMLRTSDAQFHIGFLNQCWFISNQLDFRKQPFYPATKFKTLSNTISDFSNSTDEVSKLNINQYASLKKQHLYNVNVRELTNQAKQIACKSCDKFFITLLEEYIDKKNWKAINLQHIDLGAHRIILSLFSIWLNLYYVDQL</sequence>
<name>U9TUL5_RHIID</name>
<evidence type="ECO:0000313" key="1">
    <source>
        <dbReference type="EMBL" id="ESA11889.1"/>
    </source>
</evidence>
<protein>
    <recommendedName>
        <fullName evidence="2">MULE transposase domain-containing protein</fullName>
    </recommendedName>
</protein>
<dbReference type="VEuPathDB" id="FungiDB:RhiirFUN_015314"/>
<dbReference type="AlphaFoldDB" id="U9TUL5"/>
<evidence type="ECO:0008006" key="2">
    <source>
        <dbReference type="Google" id="ProtNLM"/>
    </source>
</evidence>
<dbReference type="HOGENOM" id="CLU_1103265_0_0_1"/>
<gene>
    <name evidence="1" type="ORF">GLOINDRAFT_96598</name>
</gene>
<dbReference type="EMBL" id="KI285516">
    <property type="protein sequence ID" value="ESA11889.1"/>
    <property type="molecule type" value="Genomic_DNA"/>
</dbReference>
<accession>U9TUL5</accession>